<organism evidence="4 5">
    <name type="scientific">Celeribacter arenosi</name>
    <dbReference type="NCBI Taxonomy" id="792649"/>
    <lineage>
        <taxon>Bacteria</taxon>
        <taxon>Pseudomonadati</taxon>
        <taxon>Pseudomonadota</taxon>
        <taxon>Alphaproteobacteria</taxon>
        <taxon>Rhodobacterales</taxon>
        <taxon>Roseobacteraceae</taxon>
        <taxon>Celeribacter</taxon>
    </lineage>
</organism>
<dbReference type="CDD" id="cd02440">
    <property type="entry name" value="AdoMet_MTases"/>
    <property type="match status" value="1"/>
</dbReference>
<evidence type="ECO:0000313" key="5">
    <source>
        <dbReference type="Proteomes" id="UP001399917"/>
    </source>
</evidence>
<dbReference type="PANTHER" id="PTHR47739:SF1">
    <property type="entry name" value="TRNA1(VAL) (ADENINE(37)-N6)-METHYLTRANSFERASE"/>
    <property type="match status" value="1"/>
</dbReference>
<dbReference type="EMBL" id="BAABDF010000005">
    <property type="protein sequence ID" value="GAA3861678.1"/>
    <property type="molecule type" value="Genomic_DNA"/>
</dbReference>
<keyword evidence="1 4" id="KW-0489">Methyltransferase</keyword>
<dbReference type="PANTHER" id="PTHR47739">
    <property type="entry name" value="TRNA1(VAL) (ADENINE(37)-N6)-METHYLTRANSFERASE"/>
    <property type="match status" value="1"/>
</dbReference>
<dbReference type="SUPFAM" id="SSF53335">
    <property type="entry name" value="S-adenosyl-L-methionine-dependent methyltransferases"/>
    <property type="match status" value="1"/>
</dbReference>
<dbReference type="InterPro" id="IPR050210">
    <property type="entry name" value="tRNA_Adenine-N(6)_MTase"/>
</dbReference>
<dbReference type="InterPro" id="IPR002052">
    <property type="entry name" value="DNA_methylase_N6_adenine_CS"/>
</dbReference>
<name>A0ABP7K0V2_9RHOB</name>
<sequence length="252" mass="27350">MTTSEETRDGFLGGRLTISQPRFGYRAGVDPVLLAAATPAKPNQRVLDIGCGVGTAAFCLGARVSGLQLSGLEVQPAYAALARRNAGTNGIAFEVFEGDLANPPAALNEMSFDHVITNPPYYRRERSTASPHEGRDIALAGSTSLETWIDFATRRLLPKGYLTLIQRADRLADVLRAMDLRVGSIRIRPISARIGRAAELVIVQARKGGRADLVLEAPFIMHDGTHHDSDRDDYTIEARSILRNGAPLEWSS</sequence>
<reference evidence="5" key="1">
    <citation type="journal article" date="2019" name="Int. J. Syst. Evol. Microbiol.">
        <title>The Global Catalogue of Microorganisms (GCM) 10K type strain sequencing project: providing services to taxonomists for standard genome sequencing and annotation.</title>
        <authorList>
            <consortium name="The Broad Institute Genomics Platform"/>
            <consortium name="The Broad Institute Genome Sequencing Center for Infectious Disease"/>
            <person name="Wu L."/>
            <person name="Ma J."/>
        </authorList>
    </citation>
    <scope>NUCLEOTIDE SEQUENCE [LARGE SCALE GENOMIC DNA]</scope>
    <source>
        <strain evidence="5">JCM 17190</strain>
    </source>
</reference>
<evidence type="ECO:0000259" key="3">
    <source>
        <dbReference type="Pfam" id="PF05175"/>
    </source>
</evidence>
<gene>
    <name evidence="4" type="ORF">GCM10022404_10430</name>
</gene>
<dbReference type="GO" id="GO:0032259">
    <property type="term" value="P:methylation"/>
    <property type="evidence" value="ECO:0007669"/>
    <property type="project" value="UniProtKB-KW"/>
</dbReference>
<proteinExistence type="predicted"/>
<evidence type="ECO:0000256" key="1">
    <source>
        <dbReference type="ARBA" id="ARBA00022603"/>
    </source>
</evidence>
<dbReference type="RefSeq" id="WP_344844488.1">
    <property type="nucleotide sequence ID" value="NZ_BAABDF010000005.1"/>
</dbReference>
<accession>A0ABP7K0V2</accession>
<dbReference type="Gene3D" id="3.40.50.150">
    <property type="entry name" value="Vaccinia Virus protein VP39"/>
    <property type="match status" value="1"/>
</dbReference>
<dbReference type="Pfam" id="PF05175">
    <property type="entry name" value="MTS"/>
    <property type="match status" value="1"/>
</dbReference>
<keyword evidence="2" id="KW-0949">S-adenosyl-L-methionine</keyword>
<dbReference type="InterPro" id="IPR007848">
    <property type="entry name" value="Small_mtfrase_dom"/>
</dbReference>
<dbReference type="PROSITE" id="PS00092">
    <property type="entry name" value="N6_MTASE"/>
    <property type="match status" value="1"/>
</dbReference>
<feature type="domain" description="Methyltransferase small" evidence="3">
    <location>
        <begin position="33"/>
        <end position="126"/>
    </location>
</feature>
<evidence type="ECO:0000256" key="2">
    <source>
        <dbReference type="ARBA" id="ARBA00022691"/>
    </source>
</evidence>
<keyword evidence="1 4" id="KW-0808">Transferase</keyword>
<comment type="caution">
    <text evidence="4">The sequence shown here is derived from an EMBL/GenBank/DDBJ whole genome shotgun (WGS) entry which is preliminary data.</text>
</comment>
<dbReference type="Proteomes" id="UP001399917">
    <property type="component" value="Unassembled WGS sequence"/>
</dbReference>
<dbReference type="InterPro" id="IPR029063">
    <property type="entry name" value="SAM-dependent_MTases_sf"/>
</dbReference>
<evidence type="ECO:0000313" key="4">
    <source>
        <dbReference type="EMBL" id="GAA3861678.1"/>
    </source>
</evidence>
<dbReference type="GO" id="GO:0008168">
    <property type="term" value="F:methyltransferase activity"/>
    <property type="evidence" value="ECO:0007669"/>
    <property type="project" value="UniProtKB-KW"/>
</dbReference>
<protein>
    <submittedName>
        <fullName evidence="4">Methyltransferase</fullName>
    </submittedName>
</protein>
<keyword evidence="5" id="KW-1185">Reference proteome</keyword>